<accession>A0A498KF71</accession>
<dbReference type="PANTHER" id="PTHR31672">
    <property type="entry name" value="BNACNNG10540D PROTEIN"/>
    <property type="match status" value="1"/>
</dbReference>
<dbReference type="Proteomes" id="UP000290289">
    <property type="component" value="Chromosome 2"/>
</dbReference>
<reference evidence="2 3" key="1">
    <citation type="submission" date="2018-10" db="EMBL/GenBank/DDBJ databases">
        <title>A high-quality apple genome assembly.</title>
        <authorList>
            <person name="Hu J."/>
        </authorList>
    </citation>
    <scope>NUCLEOTIDE SEQUENCE [LARGE SCALE GENOMIC DNA]</scope>
    <source>
        <strain evidence="3">cv. HFTH1</strain>
        <tissue evidence="2">Young leaf</tissue>
    </source>
</reference>
<proteinExistence type="predicted"/>
<dbReference type="SMART" id="SM00256">
    <property type="entry name" value="FBOX"/>
    <property type="match status" value="1"/>
</dbReference>
<evidence type="ECO:0000313" key="2">
    <source>
        <dbReference type="EMBL" id="RXI05044.1"/>
    </source>
</evidence>
<dbReference type="InterPro" id="IPR006527">
    <property type="entry name" value="F-box-assoc_dom_typ1"/>
</dbReference>
<dbReference type="SUPFAM" id="SSF50965">
    <property type="entry name" value="Galactose oxidase, central domain"/>
    <property type="match status" value="1"/>
</dbReference>
<evidence type="ECO:0000259" key="1">
    <source>
        <dbReference type="PROSITE" id="PS50181"/>
    </source>
</evidence>
<comment type="caution">
    <text evidence="2">The sequence shown here is derived from an EMBL/GenBank/DDBJ whole genome shotgun (WGS) entry which is preliminary data.</text>
</comment>
<dbReference type="PROSITE" id="PS50181">
    <property type="entry name" value="FBOX"/>
    <property type="match status" value="1"/>
</dbReference>
<keyword evidence="3" id="KW-1185">Reference proteome</keyword>
<dbReference type="EMBL" id="RDQH01000328">
    <property type="protein sequence ID" value="RXI05044.1"/>
    <property type="molecule type" value="Genomic_DNA"/>
</dbReference>
<dbReference type="Pfam" id="PF07734">
    <property type="entry name" value="FBA_1"/>
    <property type="match status" value="1"/>
</dbReference>
<protein>
    <recommendedName>
        <fullName evidence="1">F-box domain-containing protein</fullName>
    </recommendedName>
</protein>
<gene>
    <name evidence="2" type="ORF">DVH24_006301</name>
</gene>
<sequence>MSDFPPEILFDILSRLPPKDVIRFLCVSKAWNALIRHHRFIEAHLQRSIQTNSFRTILLESEDGSRPSNFFSSAFDDSETFGPVVKIEQPLKCPDDYTEILGCSINGVVCVHNGMRKNLALWNPSIQKFKKIPLPTFEVERRRSSFSAIPEYGFGYDSANHDYKILAIVNFDRTDDASVPVSSQVSIYSLKFNSWKRIPKLPCDGFYVQTGDVVFLNGAMSCLVRKSDSYKNRCKIVSLDLASEKYMEFGTPVGDEDDNFMMSLKVLGGSLCICVHEFWPKCDIWIMKEYGVTKSWTLLFPFENGGMAYSNRYCKPLVFSKEGEMLVLVNVERTTVFRCDLKKKRAKQVRICGLPTSFNGTICVGSLSLLDGDLMTVGRQQ</sequence>
<organism evidence="2 3">
    <name type="scientific">Malus domestica</name>
    <name type="common">Apple</name>
    <name type="synonym">Pyrus malus</name>
    <dbReference type="NCBI Taxonomy" id="3750"/>
    <lineage>
        <taxon>Eukaryota</taxon>
        <taxon>Viridiplantae</taxon>
        <taxon>Streptophyta</taxon>
        <taxon>Embryophyta</taxon>
        <taxon>Tracheophyta</taxon>
        <taxon>Spermatophyta</taxon>
        <taxon>Magnoliopsida</taxon>
        <taxon>eudicotyledons</taxon>
        <taxon>Gunneridae</taxon>
        <taxon>Pentapetalae</taxon>
        <taxon>rosids</taxon>
        <taxon>fabids</taxon>
        <taxon>Rosales</taxon>
        <taxon>Rosaceae</taxon>
        <taxon>Amygdaloideae</taxon>
        <taxon>Maleae</taxon>
        <taxon>Malus</taxon>
    </lineage>
</organism>
<dbReference type="AlphaFoldDB" id="A0A498KF71"/>
<dbReference type="SMR" id="A0A498KF71"/>
<evidence type="ECO:0000313" key="3">
    <source>
        <dbReference type="Proteomes" id="UP000290289"/>
    </source>
</evidence>
<name>A0A498KF71_MALDO</name>
<dbReference type="SUPFAM" id="SSF81383">
    <property type="entry name" value="F-box domain"/>
    <property type="match status" value="1"/>
</dbReference>
<dbReference type="InterPro" id="IPR017451">
    <property type="entry name" value="F-box-assoc_interact_dom"/>
</dbReference>
<dbReference type="InterPro" id="IPR001810">
    <property type="entry name" value="F-box_dom"/>
</dbReference>
<dbReference type="NCBIfam" id="TIGR01640">
    <property type="entry name" value="F_box_assoc_1"/>
    <property type="match status" value="1"/>
</dbReference>
<dbReference type="CDD" id="cd22157">
    <property type="entry name" value="F-box_AtFBW1-like"/>
    <property type="match status" value="1"/>
</dbReference>
<dbReference type="PANTHER" id="PTHR31672:SF13">
    <property type="entry name" value="F-BOX PROTEIN CPR30-LIKE"/>
    <property type="match status" value="1"/>
</dbReference>
<dbReference type="Pfam" id="PF00646">
    <property type="entry name" value="F-box"/>
    <property type="match status" value="1"/>
</dbReference>
<dbReference type="Gene3D" id="1.20.1280.50">
    <property type="match status" value="1"/>
</dbReference>
<feature type="domain" description="F-box" evidence="1">
    <location>
        <begin position="1"/>
        <end position="44"/>
    </location>
</feature>
<dbReference type="InterPro" id="IPR050796">
    <property type="entry name" value="SCF_F-box_component"/>
</dbReference>
<dbReference type="InterPro" id="IPR036047">
    <property type="entry name" value="F-box-like_dom_sf"/>
</dbReference>
<dbReference type="InterPro" id="IPR011043">
    <property type="entry name" value="Gal_Oxase/kelch_b-propeller"/>
</dbReference>